<keyword evidence="6" id="KW-0675">Receptor</keyword>
<dbReference type="Proteomes" id="UP000663828">
    <property type="component" value="Unassembled WGS sequence"/>
</dbReference>
<dbReference type="PANTHER" id="PTHR24243">
    <property type="entry name" value="G-PROTEIN COUPLED RECEPTOR"/>
    <property type="match status" value="1"/>
</dbReference>
<dbReference type="Gene3D" id="1.20.1070.10">
    <property type="entry name" value="Rhodopsin 7-helix transmembrane proteins"/>
    <property type="match status" value="1"/>
</dbReference>
<feature type="transmembrane region" description="Helical" evidence="8">
    <location>
        <begin position="110"/>
        <end position="129"/>
    </location>
</feature>
<keyword evidence="7" id="KW-0807">Transducer</keyword>
<keyword evidence="12" id="KW-1185">Reference proteome</keyword>
<keyword evidence="4" id="KW-0297">G-protein coupled receptor</keyword>
<dbReference type="InterPro" id="IPR017452">
    <property type="entry name" value="GPCR_Rhodpsn_7TM"/>
</dbReference>
<feature type="transmembrane region" description="Helical" evidence="8">
    <location>
        <begin position="150"/>
        <end position="172"/>
    </location>
</feature>
<dbReference type="OrthoDB" id="10036134at2759"/>
<evidence type="ECO:0000256" key="3">
    <source>
        <dbReference type="ARBA" id="ARBA00022989"/>
    </source>
</evidence>
<feature type="domain" description="G-protein coupled receptors family 1 profile" evidence="9">
    <location>
        <begin position="48"/>
        <end position="317"/>
    </location>
</feature>
<dbReference type="GO" id="GO:0004930">
    <property type="term" value="F:G protein-coupled receptor activity"/>
    <property type="evidence" value="ECO:0007669"/>
    <property type="project" value="UniProtKB-KW"/>
</dbReference>
<keyword evidence="5 8" id="KW-0472">Membrane</keyword>
<evidence type="ECO:0000256" key="7">
    <source>
        <dbReference type="ARBA" id="ARBA00023224"/>
    </source>
</evidence>
<dbReference type="EMBL" id="CAJNOJ010000057">
    <property type="protein sequence ID" value="CAF0984757.1"/>
    <property type="molecule type" value="Genomic_DNA"/>
</dbReference>
<sequence length="365" mass="41916">MTFTSFFILGGMSNTTMDGVQLTDSINVLNKNITLYVFGSIWIMGNIGSILTCIVFHRPQFRKSPCAIYFFAASCSQLLLYNFSLLNRILQYGFNEQTAQRNLWFCKMRFYFLYLLMANARYNIILASVDRYIASSRDALRRQWSSSKTAFRAIVGNALFWTIVYIQVIVFYEIANNSCQPRAGTSGVYFSIYITIDNGILPLILMLIFGLLTAKNVRRIGSRRVEPVARNAHAGGQPIRVKDISRKDRHLQKMLINQIIVSLFLNIPNPCFLLYETITGSTYKSVARLQIEAFVSNMTYIPLYLGFALTFSNFMISSTMFRREFFTIIQTRILRRLPVRLANNDPVTVRNGTENVVDHLSEKNR</sequence>
<dbReference type="GO" id="GO:0005886">
    <property type="term" value="C:plasma membrane"/>
    <property type="evidence" value="ECO:0007669"/>
    <property type="project" value="TreeGrafter"/>
</dbReference>
<feature type="transmembrane region" description="Helical" evidence="8">
    <location>
        <begin position="192"/>
        <end position="214"/>
    </location>
</feature>
<dbReference type="SUPFAM" id="SSF81321">
    <property type="entry name" value="Family A G protein-coupled receptor-like"/>
    <property type="match status" value="1"/>
</dbReference>
<dbReference type="AlphaFoldDB" id="A0A814C0W1"/>
<feature type="transmembrane region" description="Helical" evidence="8">
    <location>
        <begin position="33"/>
        <end position="56"/>
    </location>
</feature>
<evidence type="ECO:0000256" key="5">
    <source>
        <dbReference type="ARBA" id="ARBA00023136"/>
    </source>
</evidence>
<feature type="transmembrane region" description="Helical" evidence="8">
    <location>
        <begin position="295"/>
        <end position="316"/>
    </location>
</feature>
<comment type="subcellular location">
    <subcellularLocation>
        <location evidence="1">Membrane</location>
        <topology evidence="1">Multi-pass membrane protein</topology>
    </subcellularLocation>
</comment>
<evidence type="ECO:0000256" key="4">
    <source>
        <dbReference type="ARBA" id="ARBA00023040"/>
    </source>
</evidence>
<keyword evidence="3 8" id="KW-1133">Transmembrane helix</keyword>
<dbReference type="EMBL" id="CAJNOR010000506">
    <property type="protein sequence ID" value="CAF0933975.1"/>
    <property type="molecule type" value="Genomic_DNA"/>
</dbReference>
<evidence type="ECO:0000256" key="6">
    <source>
        <dbReference type="ARBA" id="ARBA00023170"/>
    </source>
</evidence>
<evidence type="ECO:0000313" key="10">
    <source>
        <dbReference type="EMBL" id="CAF0933975.1"/>
    </source>
</evidence>
<name>A0A814C0W1_ADIRI</name>
<dbReference type="PROSITE" id="PS50262">
    <property type="entry name" value="G_PROTEIN_RECEP_F1_2"/>
    <property type="match status" value="1"/>
</dbReference>
<comment type="caution">
    <text evidence="10">The sequence shown here is derived from an EMBL/GenBank/DDBJ whole genome shotgun (WGS) entry which is preliminary data.</text>
</comment>
<feature type="transmembrane region" description="Helical" evidence="8">
    <location>
        <begin position="255"/>
        <end position="275"/>
    </location>
</feature>
<proteinExistence type="predicted"/>
<organism evidence="10 12">
    <name type="scientific">Adineta ricciae</name>
    <name type="common">Rotifer</name>
    <dbReference type="NCBI Taxonomy" id="249248"/>
    <lineage>
        <taxon>Eukaryota</taxon>
        <taxon>Metazoa</taxon>
        <taxon>Spiralia</taxon>
        <taxon>Gnathifera</taxon>
        <taxon>Rotifera</taxon>
        <taxon>Eurotatoria</taxon>
        <taxon>Bdelloidea</taxon>
        <taxon>Adinetida</taxon>
        <taxon>Adinetidae</taxon>
        <taxon>Adineta</taxon>
    </lineage>
</organism>
<dbReference type="Pfam" id="PF00001">
    <property type="entry name" value="7tm_1"/>
    <property type="match status" value="1"/>
</dbReference>
<evidence type="ECO:0000256" key="8">
    <source>
        <dbReference type="SAM" id="Phobius"/>
    </source>
</evidence>
<dbReference type="PANTHER" id="PTHR24243:SF233">
    <property type="entry name" value="THYROTROPIN-RELEASING HORMONE RECEPTOR"/>
    <property type="match status" value="1"/>
</dbReference>
<evidence type="ECO:0000256" key="1">
    <source>
        <dbReference type="ARBA" id="ARBA00004141"/>
    </source>
</evidence>
<reference evidence="10" key="1">
    <citation type="submission" date="2021-02" db="EMBL/GenBank/DDBJ databases">
        <authorList>
            <person name="Nowell W R."/>
        </authorList>
    </citation>
    <scope>NUCLEOTIDE SEQUENCE</scope>
</reference>
<keyword evidence="2 8" id="KW-0812">Transmembrane</keyword>
<gene>
    <name evidence="11" type="ORF">EDS130_LOCUS14064</name>
    <name evidence="10" type="ORF">XAT740_LOCUS9738</name>
</gene>
<evidence type="ECO:0000259" key="9">
    <source>
        <dbReference type="PROSITE" id="PS50262"/>
    </source>
</evidence>
<evidence type="ECO:0000313" key="11">
    <source>
        <dbReference type="EMBL" id="CAF0984757.1"/>
    </source>
</evidence>
<dbReference type="InterPro" id="IPR000276">
    <property type="entry name" value="GPCR_Rhodpsn"/>
</dbReference>
<feature type="transmembrane region" description="Helical" evidence="8">
    <location>
        <begin position="68"/>
        <end position="90"/>
    </location>
</feature>
<accession>A0A814C0W1</accession>
<evidence type="ECO:0000256" key="2">
    <source>
        <dbReference type="ARBA" id="ARBA00022692"/>
    </source>
</evidence>
<dbReference type="Proteomes" id="UP000663852">
    <property type="component" value="Unassembled WGS sequence"/>
</dbReference>
<evidence type="ECO:0000313" key="12">
    <source>
        <dbReference type="Proteomes" id="UP000663828"/>
    </source>
</evidence>
<protein>
    <recommendedName>
        <fullName evidence="9">G-protein coupled receptors family 1 profile domain-containing protein</fullName>
    </recommendedName>
</protein>